<name>A0A1I5RXC0_9BACT</name>
<proteinExistence type="predicted"/>
<accession>A0A1I5RXC0</accession>
<dbReference type="AlphaFoldDB" id="A0A1I5RXC0"/>
<feature type="domain" description="HpcH/HpaI aldolase/citrate lyase" evidence="6">
    <location>
        <begin position="40"/>
        <end position="249"/>
    </location>
</feature>
<evidence type="ECO:0000259" key="6">
    <source>
        <dbReference type="Pfam" id="PF03328"/>
    </source>
</evidence>
<dbReference type="PANTHER" id="PTHR32308">
    <property type="entry name" value="LYASE BETA SUBUNIT, PUTATIVE (AFU_ORTHOLOGUE AFUA_4G13030)-RELATED"/>
    <property type="match status" value="1"/>
</dbReference>
<feature type="binding site" evidence="4">
    <location>
        <position position="152"/>
    </location>
    <ligand>
        <name>substrate</name>
    </ligand>
</feature>
<keyword evidence="8" id="KW-1185">Reference proteome</keyword>
<dbReference type="PIRSF" id="PIRSF015582">
    <property type="entry name" value="Cit_lyase_B"/>
    <property type="match status" value="1"/>
</dbReference>
<dbReference type="InterPro" id="IPR011206">
    <property type="entry name" value="Citrate_lyase_beta/mcl1/mcl2"/>
</dbReference>
<dbReference type="Proteomes" id="UP000199227">
    <property type="component" value="Unassembled WGS sequence"/>
</dbReference>
<comment type="cofactor">
    <cofactor evidence="1">
        <name>Mg(2+)</name>
        <dbReference type="ChEBI" id="CHEBI:18420"/>
    </cofactor>
</comment>
<keyword evidence="7" id="KW-0456">Lyase</keyword>
<gene>
    <name evidence="7" type="ORF">SAMN05216234_12920</name>
</gene>
<dbReference type="OrthoDB" id="9800547at2"/>
<feature type="binding site" evidence="4">
    <location>
        <position position="100"/>
    </location>
    <ligand>
        <name>substrate</name>
    </ligand>
</feature>
<dbReference type="SUPFAM" id="SSF51621">
    <property type="entry name" value="Phosphoenolpyruvate/pyruvate domain"/>
    <property type="match status" value="1"/>
</dbReference>
<evidence type="ECO:0000256" key="1">
    <source>
        <dbReference type="ARBA" id="ARBA00001946"/>
    </source>
</evidence>
<keyword evidence="3 5" id="KW-0460">Magnesium</keyword>
<evidence type="ECO:0000256" key="2">
    <source>
        <dbReference type="ARBA" id="ARBA00022723"/>
    </source>
</evidence>
<evidence type="ECO:0000256" key="5">
    <source>
        <dbReference type="PIRSR" id="PIRSR015582-2"/>
    </source>
</evidence>
<evidence type="ECO:0000313" key="7">
    <source>
        <dbReference type="EMBL" id="SFP63090.1"/>
    </source>
</evidence>
<dbReference type="GO" id="GO:0006107">
    <property type="term" value="P:oxaloacetate metabolic process"/>
    <property type="evidence" value="ECO:0007669"/>
    <property type="project" value="TreeGrafter"/>
</dbReference>
<dbReference type="InterPro" id="IPR040442">
    <property type="entry name" value="Pyrv_kinase-like_dom_sf"/>
</dbReference>
<organism evidence="7 8">
    <name type="scientific">Hydrogenimonas thermophila</name>
    <dbReference type="NCBI Taxonomy" id="223786"/>
    <lineage>
        <taxon>Bacteria</taxon>
        <taxon>Pseudomonadati</taxon>
        <taxon>Campylobacterota</taxon>
        <taxon>Epsilonproteobacteria</taxon>
        <taxon>Campylobacterales</taxon>
        <taxon>Hydrogenimonadaceae</taxon>
        <taxon>Hydrogenimonas</taxon>
    </lineage>
</organism>
<evidence type="ECO:0000256" key="3">
    <source>
        <dbReference type="ARBA" id="ARBA00022842"/>
    </source>
</evidence>
<dbReference type="Pfam" id="PF03328">
    <property type="entry name" value="HpcH_HpaI"/>
    <property type="match status" value="1"/>
</dbReference>
<reference evidence="7 8" key="1">
    <citation type="submission" date="2016-10" db="EMBL/GenBank/DDBJ databases">
        <authorList>
            <person name="de Groot N.N."/>
        </authorList>
    </citation>
    <scope>NUCLEOTIDE SEQUENCE [LARGE SCALE GENOMIC DNA]</scope>
    <source>
        <strain evidence="7 8">EP1-55-1</strain>
    </source>
</reference>
<dbReference type="PANTHER" id="PTHR32308:SF1">
    <property type="entry name" value="HPCH_HPAI ALDOLASE_CITRATE LYASE DOMAIN-CONTAINING PROTEIN"/>
    <property type="match status" value="1"/>
</dbReference>
<feature type="binding site" evidence="5">
    <location>
        <position position="178"/>
    </location>
    <ligand>
        <name>Mg(2+)</name>
        <dbReference type="ChEBI" id="CHEBI:18420"/>
    </ligand>
</feature>
<dbReference type="InterPro" id="IPR015813">
    <property type="entry name" value="Pyrv/PenolPyrv_kinase-like_dom"/>
</dbReference>
<dbReference type="Gene3D" id="3.20.20.60">
    <property type="entry name" value="Phosphoenolpyruvate-binding domains"/>
    <property type="match status" value="1"/>
</dbReference>
<feature type="binding site" evidence="5">
    <location>
        <position position="152"/>
    </location>
    <ligand>
        <name>Mg(2+)</name>
        <dbReference type="ChEBI" id="CHEBI:18420"/>
    </ligand>
</feature>
<keyword evidence="2 5" id="KW-0479">Metal-binding</keyword>
<evidence type="ECO:0000256" key="4">
    <source>
        <dbReference type="PIRSR" id="PIRSR015582-1"/>
    </source>
</evidence>
<dbReference type="GO" id="GO:0000287">
    <property type="term" value="F:magnesium ion binding"/>
    <property type="evidence" value="ECO:0007669"/>
    <property type="project" value="TreeGrafter"/>
</dbReference>
<sequence>MVFKELDELQELIKKSDIKAVEKLCKGEQPVRFQPTFIRTALMLSAHKLKHLNKLDELEADVVILNLEDGVAPAQKPMALRLAALFLSHLKRINSLTVVRINSLDEGGDREIDFLNQFRPDAIRVPKIRSKKDVEKALTLIDPKIKVHLSIETKEAWQNLSSLRVESRVEAYYLGILDLLADMGLPHRIIERSNPTIDYILAHFLTNSLASNVLPVSFVFQDHNDNDSFKEWCRYEKSMGFHAKGCISPTQVNIANSIFQPEVEEIERAREIVKLFEAKPDNSSIVSDIYGFVDEPIYKGAKRLLESID</sequence>
<dbReference type="InterPro" id="IPR005000">
    <property type="entry name" value="Aldolase/citrate-lyase_domain"/>
</dbReference>
<dbReference type="EMBL" id="FOXB01000029">
    <property type="protein sequence ID" value="SFP63090.1"/>
    <property type="molecule type" value="Genomic_DNA"/>
</dbReference>
<evidence type="ECO:0000313" key="8">
    <source>
        <dbReference type="Proteomes" id="UP000199227"/>
    </source>
</evidence>
<dbReference type="RefSeq" id="WP_092913164.1">
    <property type="nucleotide sequence ID" value="NZ_FOXB01000029.1"/>
</dbReference>
<protein>
    <submittedName>
        <fullName evidence="7">Citrate lyase subunit beta / citryl-CoA lyase</fullName>
    </submittedName>
</protein>
<dbReference type="STRING" id="223786.SAMN05216234_12920"/>
<dbReference type="GO" id="GO:0016829">
    <property type="term" value="F:lyase activity"/>
    <property type="evidence" value="ECO:0007669"/>
    <property type="project" value="UniProtKB-KW"/>
</dbReference>